<dbReference type="Pfam" id="PF04397">
    <property type="entry name" value="LytTR"/>
    <property type="match status" value="1"/>
</dbReference>
<feature type="modified residue" description="4-aspartylphosphate" evidence="1">
    <location>
        <position position="60"/>
    </location>
</feature>
<dbReference type="PANTHER" id="PTHR37299">
    <property type="entry name" value="TRANSCRIPTIONAL REGULATOR-RELATED"/>
    <property type="match status" value="1"/>
</dbReference>
<dbReference type="Pfam" id="PF00072">
    <property type="entry name" value="Response_reg"/>
    <property type="match status" value="1"/>
</dbReference>
<dbReference type="Proteomes" id="UP000033109">
    <property type="component" value="Chromosome"/>
</dbReference>
<dbReference type="PROSITE" id="PS50110">
    <property type="entry name" value="RESPONSE_REGULATORY"/>
    <property type="match status" value="1"/>
</dbReference>
<feature type="domain" description="HTH LytTR-type" evidence="3">
    <location>
        <begin position="141"/>
        <end position="213"/>
    </location>
</feature>
<dbReference type="InterPro" id="IPR046947">
    <property type="entry name" value="LytR-like"/>
</dbReference>
<dbReference type="OrthoDB" id="1646880at2"/>
<dbReference type="InterPro" id="IPR001789">
    <property type="entry name" value="Sig_transdc_resp-reg_receiver"/>
</dbReference>
<gene>
    <name evidence="4" type="ORF">PKOR_15920</name>
</gene>
<evidence type="ECO:0000313" key="4">
    <source>
        <dbReference type="EMBL" id="AKD04304.1"/>
    </source>
</evidence>
<keyword evidence="5" id="KW-1185">Reference proteome</keyword>
<dbReference type="InterPro" id="IPR011006">
    <property type="entry name" value="CheY-like_superfamily"/>
</dbReference>
<dbReference type="KEGG" id="pko:PKOR_15920"/>
<feature type="domain" description="Response regulatory" evidence="2">
    <location>
        <begin position="8"/>
        <end position="121"/>
    </location>
</feature>
<dbReference type="GO" id="GO:0003677">
    <property type="term" value="F:DNA binding"/>
    <property type="evidence" value="ECO:0007669"/>
    <property type="project" value="InterPro"/>
</dbReference>
<accession>A0A0E3ZFI7</accession>
<dbReference type="InterPro" id="IPR007492">
    <property type="entry name" value="LytTR_DNA-bd_dom"/>
</dbReference>
<dbReference type="STRING" id="400092.PKOR_15920"/>
<dbReference type="PANTHER" id="PTHR37299:SF1">
    <property type="entry name" value="STAGE 0 SPORULATION PROTEIN A HOMOLOG"/>
    <property type="match status" value="1"/>
</dbReference>
<sequence length="248" mass="28482">MDATKFYRCVVIDDEDHAIELLTDYIKATPSLHLEKSFQDPIAALMDDAPEIPYDFIFLDIDMPRLTGLELAKSLRSRTRFLVFTTAHQRYALEAFDVRADHFLLKPISMNKFAVTVNLLLKSTKESSSDPVSPIDNSFFIKGDQKNKLIRIQPHEIISIEGLKNYVLIHTLTQKHIAYLTMKEVEDALGPTKGFVRVHKSFIIANQYIERVEGRIIQLKNNLEVPIGETYKQNFHDYIAGKTLRTGR</sequence>
<dbReference type="SUPFAM" id="SSF52172">
    <property type="entry name" value="CheY-like"/>
    <property type="match status" value="1"/>
</dbReference>
<organism evidence="4 5">
    <name type="scientific">Pontibacter korlensis</name>
    <dbReference type="NCBI Taxonomy" id="400092"/>
    <lineage>
        <taxon>Bacteria</taxon>
        <taxon>Pseudomonadati</taxon>
        <taxon>Bacteroidota</taxon>
        <taxon>Cytophagia</taxon>
        <taxon>Cytophagales</taxon>
        <taxon>Hymenobacteraceae</taxon>
        <taxon>Pontibacter</taxon>
    </lineage>
</organism>
<keyword evidence="1" id="KW-0597">Phosphoprotein</keyword>
<dbReference type="Gene3D" id="3.40.50.2300">
    <property type="match status" value="1"/>
</dbReference>
<reference evidence="4 5" key="1">
    <citation type="journal article" date="2015" name="Sci. Rep.">
        <title>Unraveling adaptation of Pontibacter korlensis to radiation and infertility in desert through complete genome and comparative transcriptomic analysis.</title>
        <authorList>
            <person name="Dai J."/>
            <person name="Dai W."/>
            <person name="Qiu C."/>
            <person name="Yang Z."/>
            <person name="Zhang Y."/>
            <person name="Zhou M."/>
            <person name="Zhang L."/>
            <person name="Fang C."/>
            <person name="Gao Q."/>
            <person name="Yang Q."/>
            <person name="Li X."/>
            <person name="Wang Z."/>
            <person name="Wang Z."/>
            <person name="Jia Z."/>
            <person name="Chen X."/>
        </authorList>
    </citation>
    <scope>NUCLEOTIDE SEQUENCE [LARGE SCALE GENOMIC DNA]</scope>
    <source>
        <strain evidence="4 5">X14-1T</strain>
    </source>
</reference>
<dbReference type="GO" id="GO:0000156">
    <property type="term" value="F:phosphorelay response regulator activity"/>
    <property type="evidence" value="ECO:0007669"/>
    <property type="project" value="InterPro"/>
</dbReference>
<name>A0A0E3ZFI7_9BACT</name>
<dbReference type="EMBL" id="CP009621">
    <property type="protein sequence ID" value="AKD04304.1"/>
    <property type="molecule type" value="Genomic_DNA"/>
</dbReference>
<dbReference type="RefSeq" id="WP_046312043.1">
    <property type="nucleotide sequence ID" value="NZ_CBCSCY010000018.1"/>
</dbReference>
<dbReference type="PATRIC" id="fig|400092.3.peg.3487"/>
<dbReference type="HOGENOM" id="CLU_000445_14_1_10"/>
<evidence type="ECO:0000259" key="2">
    <source>
        <dbReference type="PROSITE" id="PS50110"/>
    </source>
</evidence>
<evidence type="ECO:0000256" key="1">
    <source>
        <dbReference type="PROSITE-ProRule" id="PRU00169"/>
    </source>
</evidence>
<dbReference type="SMART" id="SM00850">
    <property type="entry name" value="LytTR"/>
    <property type="match status" value="1"/>
</dbReference>
<dbReference type="PROSITE" id="PS50930">
    <property type="entry name" value="HTH_LYTTR"/>
    <property type="match status" value="1"/>
</dbReference>
<dbReference type="SMART" id="SM00448">
    <property type="entry name" value="REC"/>
    <property type="match status" value="1"/>
</dbReference>
<protein>
    <submittedName>
        <fullName evidence="4">Uncharacterized protein</fullName>
    </submittedName>
</protein>
<evidence type="ECO:0000259" key="3">
    <source>
        <dbReference type="PROSITE" id="PS50930"/>
    </source>
</evidence>
<dbReference type="AlphaFoldDB" id="A0A0E3ZFI7"/>
<evidence type="ECO:0000313" key="5">
    <source>
        <dbReference type="Proteomes" id="UP000033109"/>
    </source>
</evidence>
<proteinExistence type="predicted"/>
<dbReference type="Gene3D" id="2.40.50.1020">
    <property type="entry name" value="LytTr DNA-binding domain"/>
    <property type="match status" value="1"/>
</dbReference>